<dbReference type="InterPro" id="IPR007167">
    <property type="entry name" value="Fe-transptr_FeoA-like"/>
</dbReference>
<dbReference type="InterPro" id="IPR038157">
    <property type="entry name" value="FeoA_core_dom"/>
</dbReference>
<dbReference type="KEGG" id="cyc:PCC7424_0794"/>
<keyword evidence="1" id="KW-0408">Iron</keyword>
<name>B7KH41_GLOC7</name>
<accession>B7KH41</accession>
<dbReference type="SUPFAM" id="SSF50037">
    <property type="entry name" value="C-terminal domain of transcriptional repressors"/>
    <property type="match status" value="1"/>
</dbReference>
<evidence type="ECO:0000256" key="1">
    <source>
        <dbReference type="ARBA" id="ARBA00023004"/>
    </source>
</evidence>
<protein>
    <submittedName>
        <fullName evidence="3">FeoA family protein</fullName>
    </submittedName>
</protein>
<feature type="domain" description="Ferrous iron transporter FeoA-like" evidence="2">
    <location>
        <begin position="34"/>
        <end position="102"/>
    </location>
</feature>
<gene>
    <name evidence="3" type="ordered locus">PCC7424_0794</name>
</gene>
<dbReference type="HOGENOM" id="CLU_2154194_0_0_3"/>
<proteinExistence type="predicted"/>
<evidence type="ECO:0000313" key="4">
    <source>
        <dbReference type="Proteomes" id="UP000002384"/>
    </source>
</evidence>
<dbReference type="EMBL" id="CP001291">
    <property type="protein sequence ID" value="ACK69250.1"/>
    <property type="molecule type" value="Genomic_DNA"/>
</dbReference>
<dbReference type="Gene3D" id="2.30.30.90">
    <property type="match status" value="1"/>
</dbReference>
<evidence type="ECO:0000259" key="2">
    <source>
        <dbReference type="Pfam" id="PF04023"/>
    </source>
</evidence>
<dbReference type="Pfam" id="PF04023">
    <property type="entry name" value="FeoA"/>
    <property type="match status" value="1"/>
</dbReference>
<dbReference type="AlphaFoldDB" id="B7KH41"/>
<dbReference type="OrthoDB" id="9811076at2"/>
<sequence length="111" mass="12191">MTENQPAKKWKFDFIGGSEGLSDTTEETEESFFPLTQAKVGDRVWITGLRNTQDIKPLLKMGLQPGNQLEVLPPTAGGSIVVSYQGNRIGLSSYIACHIMVTDNSTLMEDV</sequence>
<dbReference type="InterPro" id="IPR008988">
    <property type="entry name" value="Transcriptional_repressor_C"/>
</dbReference>
<dbReference type="eggNOG" id="COG1918">
    <property type="taxonomic scope" value="Bacteria"/>
</dbReference>
<dbReference type="GO" id="GO:0046914">
    <property type="term" value="F:transition metal ion binding"/>
    <property type="evidence" value="ECO:0007669"/>
    <property type="project" value="InterPro"/>
</dbReference>
<dbReference type="Proteomes" id="UP000002384">
    <property type="component" value="Chromosome"/>
</dbReference>
<dbReference type="STRING" id="65393.PCC7424_0794"/>
<evidence type="ECO:0000313" key="3">
    <source>
        <dbReference type="EMBL" id="ACK69250.1"/>
    </source>
</evidence>
<reference evidence="4" key="1">
    <citation type="journal article" date="2011" name="MBio">
        <title>Novel metabolic attributes of the genus Cyanothece, comprising a group of unicellular nitrogen-fixing Cyanobacteria.</title>
        <authorList>
            <person name="Bandyopadhyay A."/>
            <person name="Elvitigala T."/>
            <person name="Welsh E."/>
            <person name="Stockel J."/>
            <person name="Liberton M."/>
            <person name="Min H."/>
            <person name="Sherman L.A."/>
            <person name="Pakrasi H.B."/>
        </authorList>
    </citation>
    <scope>NUCLEOTIDE SEQUENCE [LARGE SCALE GENOMIC DNA]</scope>
    <source>
        <strain evidence="4">PCC 7424</strain>
    </source>
</reference>
<organism evidence="3 4">
    <name type="scientific">Gloeothece citriformis (strain PCC 7424)</name>
    <name type="common">Cyanothece sp. (strain PCC 7424)</name>
    <dbReference type="NCBI Taxonomy" id="65393"/>
    <lineage>
        <taxon>Bacteria</taxon>
        <taxon>Bacillati</taxon>
        <taxon>Cyanobacteriota</taxon>
        <taxon>Cyanophyceae</taxon>
        <taxon>Oscillatoriophycideae</taxon>
        <taxon>Chroococcales</taxon>
        <taxon>Aphanothecaceae</taxon>
        <taxon>Gloeothece</taxon>
        <taxon>Gloeothece citriformis</taxon>
    </lineage>
</organism>
<keyword evidence="4" id="KW-1185">Reference proteome</keyword>
<dbReference type="RefSeq" id="WP_012598197.1">
    <property type="nucleotide sequence ID" value="NC_011729.1"/>
</dbReference>